<comment type="caution">
    <text evidence="2">The sequence shown here is derived from an EMBL/GenBank/DDBJ whole genome shotgun (WGS) entry which is preliminary data.</text>
</comment>
<reference evidence="3" key="1">
    <citation type="submission" date="2016-07" db="EMBL/GenBank/DDBJ databases">
        <title>Sequence Frankia sp. strain CcI1.17.</title>
        <authorList>
            <person name="Ghodhbane-Gtari F."/>
            <person name="Swanson E."/>
            <person name="Gueddou A."/>
            <person name="Morris K."/>
            <person name="Hezbri K."/>
            <person name="Ktari A."/>
            <person name="Nouioui I."/>
            <person name="Abebe-Akele F."/>
            <person name="Simpson S."/>
            <person name="Thomas K."/>
            <person name="Gtari M."/>
            <person name="Tisa L.S."/>
            <person name="Hurst S."/>
        </authorList>
    </citation>
    <scope>NUCLEOTIDE SEQUENCE [LARGE SCALE GENOMIC DNA]</scope>
    <source>
        <strain evidence="3">Cc1.17</strain>
    </source>
</reference>
<feature type="compositionally biased region" description="Basic residues" evidence="1">
    <location>
        <begin position="1"/>
        <end position="16"/>
    </location>
</feature>
<name>A0A1S1QIQ5_9ACTN</name>
<proteinExistence type="predicted"/>
<organism evidence="2 3">
    <name type="scientific">Parafrankia colletiae</name>
    <dbReference type="NCBI Taxonomy" id="573497"/>
    <lineage>
        <taxon>Bacteria</taxon>
        <taxon>Bacillati</taxon>
        <taxon>Actinomycetota</taxon>
        <taxon>Actinomycetes</taxon>
        <taxon>Frankiales</taxon>
        <taxon>Frankiaceae</taxon>
        <taxon>Parafrankia</taxon>
    </lineage>
</organism>
<evidence type="ECO:0000256" key="1">
    <source>
        <dbReference type="SAM" id="MobiDB-lite"/>
    </source>
</evidence>
<evidence type="ECO:0000313" key="3">
    <source>
        <dbReference type="Proteomes" id="UP000179627"/>
    </source>
</evidence>
<protein>
    <submittedName>
        <fullName evidence="2">Uncharacterized protein</fullName>
    </submittedName>
</protein>
<accession>A0A1S1QIQ5</accession>
<feature type="compositionally biased region" description="Low complexity" evidence="1">
    <location>
        <begin position="17"/>
        <end position="41"/>
    </location>
</feature>
<feature type="region of interest" description="Disordered" evidence="1">
    <location>
        <begin position="1"/>
        <end position="48"/>
    </location>
</feature>
<dbReference type="AlphaFoldDB" id="A0A1S1QIQ5"/>
<dbReference type="EMBL" id="MBLM01000126">
    <property type="protein sequence ID" value="OHV34658.1"/>
    <property type="molecule type" value="Genomic_DNA"/>
</dbReference>
<evidence type="ECO:0000313" key="2">
    <source>
        <dbReference type="EMBL" id="OHV34658.1"/>
    </source>
</evidence>
<sequence>MSRGRKPKKSSKKRSPGRPGSGQPRRAAGARAGATARDAPGSEPLRAEETPGWFLPAIDETLAGADVVLAADGPRALEEATSLLLGRQLRRAVDEDAVGWFDWWLVELVGGLAVRIRGELGRGGAGWEAPWRLLFGIASIAVPSLASRALAAARGLLADVVRAADQPGWLHEMAEIAATGEVWQMRDAYGTRLAVIAGFAYPETKDPSVFLFDVDACGDILVVNAGCYDEVSQAAAAWRSLAGESADGAQLRPVTSADELLCLVHADKDDLYLSGRESDSALDNWYRVMRRLVDLEVALAKRGMPLPARTSLFGGHDTAPTIAAFTAWSIDRHGQPPETAAVEALAGEWFDGCLPGAEQAASPHRVRYFQELMGDWVDGEVTTAAKALLPDWVRWNCERAGTPEHLAALSIAAAEAEPAPFDRSGSSCAS</sequence>
<keyword evidence="3" id="KW-1185">Reference proteome</keyword>
<dbReference type="RefSeq" id="WP_071086068.1">
    <property type="nucleotide sequence ID" value="NZ_MBLM01000126.1"/>
</dbReference>
<dbReference type="Proteomes" id="UP000179627">
    <property type="component" value="Unassembled WGS sequence"/>
</dbReference>
<gene>
    <name evidence="2" type="ORF">CC117_20845</name>
</gene>